<dbReference type="EMBL" id="CAJNOQ010009946">
    <property type="protein sequence ID" value="CAF1238410.1"/>
    <property type="molecule type" value="Genomic_DNA"/>
</dbReference>
<name>A0A814Z5H2_9BILA</name>
<keyword evidence="1" id="KW-0646">Protease inhibitor</keyword>
<dbReference type="Proteomes" id="UP000681722">
    <property type="component" value="Unassembled WGS sequence"/>
</dbReference>
<dbReference type="GO" id="GO:0004867">
    <property type="term" value="F:serine-type endopeptidase inhibitor activity"/>
    <property type="evidence" value="ECO:0007669"/>
    <property type="project" value="UniProtKB-KW"/>
</dbReference>
<sequence>MQIRRHYTLHTKRYVHSYSFTMKYLSLFLLIAATALAIKITSAATGTECPPLGSRCLLIKCAYGMVIDDNGCTTCKCNRCPLLDCLKYIKCAYGIAHDDNGCPKCGCNASPQIQLIDSSD</sequence>
<dbReference type="EMBL" id="CAJOBA010037568">
    <property type="protein sequence ID" value="CAF4044585.1"/>
    <property type="molecule type" value="Genomic_DNA"/>
</dbReference>
<dbReference type="Proteomes" id="UP000682733">
    <property type="component" value="Unassembled WGS sequence"/>
</dbReference>
<proteinExistence type="predicted"/>
<dbReference type="EMBL" id="CAJOBC010009948">
    <property type="protein sequence ID" value="CAF4000560.1"/>
    <property type="molecule type" value="Genomic_DNA"/>
</dbReference>
<dbReference type="InterPro" id="IPR004094">
    <property type="entry name" value="Antistasin-like"/>
</dbReference>
<protein>
    <recommendedName>
        <fullName evidence="3">Antistasin-like domain-containing protein</fullName>
    </recommendedName>
</protein>
<reference evidence="5" key="1">
    <citation type="submission" date="2021-02" db="EMBL/GenBank/DDBJ databases">
        <authorList>
            <person name="Nowell W R."/>
        </authorList>
    </citation>
    <scope>NUCLEOTIDE SEQUENCE</scope>
</reference>
<dbReference type="InterPro" id="IPR011061">
    <property type="entry name" value="Hirudin/antistatin"/>
</dbReference>
<keyword evidence="8" id="KW-1185">Reference proteome</keyword>
<evidence type="ECO:0000313" key="8">
    <source>
        <dbReference type="Proteomes" id="UP000663829"/>
    </source>
</evidence>
<dbReference type="EMBL" id="CAJNOK010016019">
    <property type="protein sequence ID" value="CAF1236919.1"/>
    <property type="molecule type" value="Genomic_DNA"/>
</dbReference>
<keyword evidence="2" id="KW-0722">Serine protease inhibitor</keyword>
<dbReference type="PROSITE" id="PS51252">
    <property type="entry name" value="ANTISTASIN"/>
    <property type="match status" value="1"/>
</dbReference>
<accession>A0A814Z5H2</accession>
<dbReference type="Gene3D" id="2.10.22.10">
    <property type="entry name" value="Antistasin, domain 1"/>
    <property type="match status" value="2"/>
</dbReference>
<dbReference type="SUPFAM" id="SSF57262">
    <property type="entry name" value="Leech antihemostatic proteins"/>
    <property type="match status" value="1"/>
</dbReference>
<evidence type="ECO:0000259" key="3">
    <source>
        <dbReference type="PROSITE" id="PS51252"/>
    </source>
</evidence>
<evidence type="ECO:0000256" key="1">
    <source>
        <dbReference type="ARBA" id="ARBA00022690"/>
    </source>
</evidence>
<dbReference type="Proteomes" id="UP000677228">
    <property type="component" value="Unassembled WGS sequence"/>
</dbReference>
<dbReference type="OrthoDB" id="10021323at2759"/>
<evidence type="ECO:0000313" key="7">
    <source>
        <dbReference type="EMBL" id="CAF4044585.1"/>
    </source>
</evidence>
<organism evidence="5 8">
    <name type="scientific">Didymodactylos carnosus</name>
    <dbReference type="NCBI Taxonomy" id="1234261"/>
    <lineage>
        <taxon>Eukaryota</taxon>
        <taxon>Metazoa</taxon>
        <taxon>Spiralia</taxon>
        <taxon>Gnathifera</taxon>
        <taxon>Rotifera</taxon>
        <taxon>Eurotatoria</taxon>
        <taxon>Bdelloidea</taxon>
        <taxon>Philodinida</taxon>
        <taxon>Philodinidae</taxon>
        <taxon>Didymodactylos</taxon>
    </lineage>
</organism>
<evidence type="ECO:0000313" key="4">
    <source>
        <dbReference type="EMBL" id="CAF1236919.1"/>
    </source>
</evidence>
<dbReference type="AlphaFoldDB" id="A0A814Z5H2"/>
<dbReference type="Pfam" id="PF02822">
    <property type="entry name" value="Antistasin"/>
    <property type="match status" value="2"/>
</dbReference>
<comment type="caution">
    <text evidence="5">The sequence shown here is derived from an EMBL/GenBank/DDBJ whole genome shotgun (WGS) entry which is preliminary data.</text>
</comment>
<dbReference type="Proteomes" id="UP000663829">
    <property type="component" value="Unassembled WGS sequence"/>
</dbReference>
<feature type="domain" description="Antistasin-like" evidence="3">
    <location>
        <begin position="49"/>
        <end position="77"/>
    </location>
</feature>
<evidence type="ECO:0000313" key="5">
    <source>
        <dbReference type="EMBL" id="CAF1238410.1"/>
    </source>
</evidence>
<gene>
    <name evidence="5" type="ORF">GPM918_LOCUS25533</name>
    <name evidence="4" type="ORF">OVA965_LOCUS25636</name>
    <name evidence="6" type="ORF">SRO942_LOCUS25536</name>
    <name evidence="7" type="ORF">TMI583_LOCUS26369</name>
</gene>
<evidence type="ECO:0000256" key="2">
    <source>
        <dbReference type="ARBA" id="ARBA00022900"/>
    </source>
</evidence>
<evidence type="ECO:0000313" key="6">
    <source>
        <dbReference type="EMBL" id="CAF4000560.1"/>
    </source>
</evidence>